<dbReference type="InterPro" id="IPR037482">
    <property type="entry name" value="ST1585_MBL-fold"/>
</dbReference>
<reference evidence="3 4" key="2">
    <citation type="submission" date="2024-07" db="EMBL/GenBank/DDBJ databases">
        <authorList>
            <person name="Akdeniz Z."/>
        </authorList>
    </citation>
    <scope>NUCLEOTIDE SEQUENCE [LARGE SCALE GENOMIC DNA]</scope>
</reference>
<dbReference type="EMBL" id="CATOUU010000842">
    <property type="protein sequence ID" value="CAI9953883.1"/>
    <property type="molecule type" value="Genomic_DNA"/>
</dbReference>
<dbReference type="CDD" id="cd07726">
    <property type="entry name" value="ST1585-like_MBL-fold"/>
    <property type="match status" value="1"/>
</dbReference>
<evidence type="ECO:0000259" key="1">
    <source>
        <dbReference type="SMART" id="SM00849"/>
    </source>
</evidence>
<organism evidence="2">
    <name type="scientific">Hexamita inflata</name>
    <dbReference type="NCBI Taxonomy" id="28002"/>
    <lineage>
        <taxon>Eukaryota</taxon>
        <taxon>Metamonada</taxon>
        <taxon>Diplomonadida</taxon>
        <taxon>Hexamitidae</taxon>
        <taxon>Hexamitinae</taxon>
        <taxon>Hexamita</taxon>
    </lineage>
</organism>
<evidence type="ECO:0000313" key="2">
    <source>
        <dbReference type="EMBL" id="CAI9953883.1"/>
    </source>
</evidence>
<dbReference type="AlphaFoldDB" id="A0AA86QF75"/>
<dbReference type="Pfam" id="PF00753">
    <property type="entry name" value="Lactamase_B"/>
    <property type="match status" value="1"/>
</dbReference>
<dbReference type="InterPro" id="IPR001279">
    <property type="entry name" value="Metallo-B-lactamas"/>
</dbReference>
<dbReference type="SMART" id="SM00849">
    <property type="entry name" value="Lactamase_B"/>
    <property type="match status" value="1"/>
</dbReference>
<dbReference type="Proteomes" id="UP001642409">
    <property type="component" value="Unassembled WGS sequence"/>
</dbReference>
<accession>A0AA86QF75</accession>
<reference evidence="2" key="1">
    <citation type="submission" date="2023-06" db="EMBL/GenBank/DDBJ databases">
        <authorList>
            <person name="Kurt Z."/>
        </authorList>
    </citation>
    <scope>NUCLEOTIDE SEQUENCE</scope>
</reference>
<evidence type="ECO:0000313" key="3">
    <source>
        <dbReference type="EMBL" id="CAL6079578.1"/>
    </source>
</evidence>
<evidence type="ECO:0000313" key="4">
    <source>
        <dbReference type="Proteomes" id="UP001642409"/>
    </source>
</evidence>
<name>A0AA86QF75_9EUKA</name>
<dbReference type="PANTHER" id="PTHR42951">
    <property type="entry name" value="METALLO-BETA-LACTAMASE DOMAIN-CONTAINING"/>
    <property type="match status" value="1"/>
</dbReference>
<proteinExistence type="predicted"/>
<feature type="domain" description="Metallo-beta-lactamase" evidence="1">
    <location>
        <begin position="16"/>
        <end position="214"/>
    </location>
</feature>
<dbReference type="SUPFAM" id="SSF56281">
    <property type="entry name" value="Metallo-hydrolase/oxidoreductase"/>
    <property type="match status" value="1"/>
</dbReference>
<dbReference type="Gene3D" id="3.60.15.10">
    <property type="entry name" value="Ribonuclease Z/Hydroxyacylglutathione hydrolase-like"/>
    <property type="match status" value="1"/>
</dbReference>
<comment type="caution">
    <text evidence="2">The sequence shown here is derived from an EMBL/GenBank/DDBJ whole genome shotgun (WGS) entry which is preliminary data.</text>
</comment>
<dbReference type="InterPro" id="IPR050855">
    <property type="entry name" value="NDM-1-like"/>
</dbReference>
<sequence length="296" mass="33192">MSTVTRIDTNFLRGEFCGVFVVNQNNSFSIVEVGSTLSVPPILSYLEKNKISKESVRNIFITHVHLDHSGGAGLLLKELPNATIYTQAAGVTHIVDPHAKLVPGAVEVYGKEVFDADYPGIIGCDANRVKAMNENDVVDGFKFFEAPGHAFHHGMFFLEELGYLFSGDALGFGFKEMNLCPLLCTSPTQFDSKAWLQTVQKMETLPIKVIQPTHFEPLTDVKGVLESCKRQLVVYENLIQTNDTQEDLKKHYIEAITEELNRYGSKSVEKAYEMIIGDINVAGLWYRVQKRLQKKK</sequence>
<dbReference type="EMBL" id="CAXDID020000341">
    <property type="protein sequence ID" value="CAL6079578.1"/>
    <property type="molecule type" value="Genomic_DNA"/>
</dbReference>
<keyword evidence="4" id="KW-1185">Reference proteome</keyword>
<protein>
    <submittedName>
        <fullName evidence="2">Metallo-beta-lactamase superfamily protein</fullName>
    </submittedName>
    <submittedName>
        <fullName evidence="3">Metallo-beta-lactamase_superfamily protein</fullName>
    </submittedName>
</protein>
<gene>
    <name evidence="2" type="ORF">HINF_LOCUS41528</name>
    <name evidence="3" type="ORF">HINF_LOCUS59452</name>
</gene>
<dbReference type="InterPro" id="IPR036866">
    <property type="entry name" value="RibonucZ/Hydroxyglut_hydro"/>
</dbReference>
<dbReference type="PANTHER" id="PTHR42951:SF4">
    <property type="entry name" value="ACYL-COENZYME A THIOESTERASE MBLAC2"/>
    <property type="match status" value="1"/>
</dbReference>